<proteinExistence type="predicted"/>
<dbReference type="AlphaFoldDB" id="A0A0A6PDF3"/>
<gene>
    <name evidence="1" type="ORF">PN36_21900</name>
</gene>
<protein>
    <submittedName>
        <fullName evidence="1">Uncharacterized protein</fullName>
    </submittedName>
</protein>
<evidence type="ECO:0000313" key="1">
    <source>
        <dbReference type="EMBL" id="KHD08347.1"/>
    </source>
</evidence>
<keyword evidence="2" id="KW-1185">Reference proteome</keyword>
<organism evidence="1 2">
    <name type="scientific">Candidatus Thiomargarita nelsonii</name>
    <dbReference type="NCBI Taxonomy" id="1003181"/>
    <lineage>
        <taxon>Bacteria</taxon>
        <taxon>Pseudomonadati</taxon>
        <taxon>Pseudomonadota</taxon>
        <taxon>Gammaproteobacteria</taxon>
        <taxon>Thiotrichales</taxon>
        <taxon>Thiotrichaceae</taxon>
        <taxon>Thiomargarita</taxon>
    </lineage>
</organism>
<accession>A0A0A6PDF3</accession>
<name>A0A0A6PDF3_9GAMM</name>
<dbReference type="Proteomes" id="UP000030428">
    <property type="component" value="Unassembled WGS sequence"/>
</dbReference>
<evidence type="ECO:0000313" key="2">
    <source>
        <dbReference type="Proteomes" id="UP000030428"/>
    </source>
</evidence>
<dbReference type="EMBL" id="JSZA02000099">
    <property type="protein sequence ID" value="KHD08347.1"/>
    <property type="molecule type" value="Genomic_DNA"/>
</dbReference>
<reference evidence="1 2" key="1">
    <citation type="journal article" date="2016" name="Front. Microbiol.">
        <title>Single-Cell (Meta-)Genomics of a Dimorphic Candidatus Thiomargarita nelsonii Reveals Genomic Plasticity.</title>
        <authorList>
            <person name="Flood B.E."/>
            <person name="Fliss P."/>
            <person name="Jones D.S."/>
            <person name="Dick G.J."/>
            <person name="Jain S."/>
            <person name="Kaster A.K."/>
            <person name="Winkel M."/>
            <person name="Mussmann M."/>
            <person name="Bailey J."/>
        </authorList>
    </citation>
    <scope>NUCLEOTIDE SEQUENCE [LARGE SCALE GENOMIC DNA]</scope>
    <source>
        <strain evidence="1">Hydrate Ridge</strain>
    </source>
</reference>
<comment type="caution">
    <text evidence="1">The sequence shown here is derived from an EMBL/GenBank/DDBJ whole genome shotgun (WGS) entry which is preliminary data.</text>
</comment>
<sequence>MEIPSVIKKSIKEEFPYGKKGTIIFSVNQNSYLVQENAGNLKVSELIIITFELSEELVSKKSDFFKKSDF</sequence>